<evidence type="ECO:0000256" key="5">
    <source>
        <dbReference type="ARBA" id="ARBA00022833"/>
    </source>
</evidence>
<dbReference type="Pfam" id="PF07776">
    <property type="entry name" value="zf-AD"/>
    <property type="match status" value="1"/>
</dbReference>
<evidence type="ECO:0000256" key="1">
    <source>
        <dbReference type="ARBA" id="ARBA00004123"/>
    </source>
</evidence>
<keyword evidence="5 8" id="KW-0862">Zinc</keyword>
<dbReference type="EMBL" id="CAJOBZ010000015">
    <property type="protein sequence ID" value="CAF4848908.1"/>
    <property type="molecule type" value="Genomic_DNA"/>
</dbReference>
<evidence type="ECO:0000256" key="8">
    <source>
        <dbReference type="PROSITE-ProRule" id="PRU01263"/>
    </source>
</evidence>
<reference evidence="12" key="1">
    <citation type="submission" date="2021-02" db="EMBL/GenBank/DDBJ databases">
        <authorList>
            <person name="Steward A R."/>
        </authorList>
    </citation>
    <scope>NUCLEOTIDE SEQUENCE</scope>
</reference>
<evidence type="ECO:0000259" key="11">
    <source>
        <dbReference type="PROSITE" id="PS51915"/>
    </source>
</evidence>
<dbReference type="PANTHER" id="PTHR23235">
    <property type="entry name" value="KRUEPPEL-LIKE TRANSCRIPTION FACTOR"/>
    <property type="match status" value="1"/>
</dbReference>
<feature type="binding site" evidence="8">
    <location>
        <position position="51"/>
    </location>
    <ligand>
        <name>Zn(2+)</name>
        <dbReference type="ChEBI" id="CHEBI:29105"/>
    </ligand>
</feature>
<keyword evidence="3" id="KW-0677">Repeat</keyword>
<dbReference type="FunFam" id="3.30.160.60:FF:000264">
    <property type="entry name" value="Zinc finger protein 236"/>
    <property type="match status" value="1"/>
</dbReference>
<dbReference type="PROSITE" id="PS50157">
    <property type="entry name" value="ZINC_FINGER_C2H2_2"/>
    <property type="match status" value="5"/>
</dbReference>
<feature type="domain" description="ZAD" evidence="11">
    <location>
        <begin position="4"/>
        <end position="78"/>
    </location>
</feature>
<dbReference type="GO" id="GO:0000978">
    <property type="term" value="F:RNA polymerase II cis-regulatory region sequence-specific DNA binding"/>
    <property type="evidence" value="ECO:0007669"/>
    <property type="project" value="TreeGrafter"/>
</dbReference>
<feature type="domain" description="C2H2-type" evidence="10">
    <location>
        <begin position="252"/>
        <end position="280"/>
    </location>
</feature>
<dbReference type="PROSITE" id="PS51915">
    <property type="entry name" value="ZAD"/>
    <property type="match status" value="1"/>
</dbReference>
<sequence>MNNNLCRICLKKGLLSSIFLKNYNNIYIRDMVQICSNVMVEHSDGLSDQICSNCIYKLEIAYHFKQTSESSDLQMRQHLGLELSRKYKDASIMTDPMVLQKTTLIKRCNKCKPEQRKRCRRKPDSEKMRRGPKPKPKKVHKCSQCHKEFRCQTQLDMHVRTHTGDKPFGCMFCPKQFAQKHNLTIHLRIHTGEKPYQCEMCSKTFSTQGNLSVHLKTHTGQKDHICEVCKKAFVTSSELNRHMTKHTGFKKFKCDLCDKGFTQKRELRLHKMRKHTVSNEADDQRDNFNTIDIVNVDDVKILPSTSKDSTHCKSDVNLTIKNQGLYLFSHSVFGQTLT</sequence>
<dbReference type="FunFam" id="3.30.160.60:FF:001498">
    <property type="entry name" value="Zinc finger protein 404"/>
    <property type="match status" value="1"/>
</dbReference>
<dbReference type="AlphaFoldDB" id="A0A821RY12"/>
<feature type="binding site" evidence="8">
    <location>
        <position position="9"/>
    </location>
    <ligand>
        <name>Zn(2+)</name>
        <dbReference type="ChEBI" id="CHEBI:29105"/>
    </ligand>
</feature>
<dbReference type="PANTHER" id="PTHR23235:SF120">
    <property type="entry name" value="KRUPPEL-LIKE FACTOR 15"/>
    <property type="match status" value="1"/>
</dbReference>
<feature type="region of interest" description="Disordered" evidence="9">
    <location>
        <begin position="115"/>
        <end position="139"/>
    </location>
</feature>
<dbReference type="InterPro" id="IPR013087">
    <property type="entry name" value="Znf_C2H2_type"/>
</dbReference>
<evidence type="ECO:0000256" key="7">
    <source>
        <dbReference type="PROSITE-ProRule" id="PRU00042"/>
    </source>
</evidence>
<protein>
    <submittedName>
        <fullName evidence="12">Uncharacterized protein</fullName>
    </submittedName>
</protein>
<keyword evidence="6" id="KW-0539">Nucleus</keyword>
<evidence type="ECO:0000256" key="3">
    <source>
        <dbReference type="ARBA" id="ARBA00022737"/>
    </source>
</evidence>
<name>A0A821RY12_9NEOP</name>
<evidence type="ECO:0000256" key="2">
    <source>
        <dbReference type="ARBA" id="ARBA00022723"/>
    </source>
</evidence>
<feature type="domain" description="C2H2-type" evidence="10">
    <location>
        <begin position="224"/>
        <end position="251"/>
    </location>
</feature>
<evidence type="ECO:0000259" key="10">
    <source>
        <dbReference type="PROSITE" id="PS50157"/>
    </source>
</evidence>
<feature type="domain" description="C2H2-type" evidence="10">
    <location>
        <begin position="196"/>
        <end position="223"/>
    </location>
</feature>
<dbReference type="OrthoDB" id="8117402at2759"/>
<dbReference type="SMART" id="SM00355">
    <property type="entry name" value="ZnF_C2H2"/>
    <property type="match status" value="5"/>
</dbReference>
<feature type="compositionally biased region" description="Basic residues" evidence="9">
    <location>
        <begin position="130"/>
        <end position="139"/>
    </location>
</feature>
<dbReference type="PROSITE" id="PS00028">
    <property type="entry name" value="ZINC_FINGER_C2H2_1"/>
    <property type="match status" value="5"/>
</dbReference>
<dbReference type="FunFam" id="3.30.160.60:FF:001818">
    <property type="entry name" value="GDNF-inducible zinc finger protein 1 isoform X1"/>
    <property type="match status" value="1"/>
</dbReference>
<dbReference type="FunFam" id="3.30.160.60:FF:000774">
    <property type="entry name" value="Zinc finger protein"/>
    <property type="match status" value="1"/>
</dbReference>
<proteinExistence type="predicted"/>
<comment type="subcellular location">
    <subcellularLocation>
        <location evidence="1">Nucleus</location>
    </subcellularLocation>
</comment>
<gene>
    <name evidence="12" type="ORF">PMACD_LOCUS6881</name>
</gene>
<dbReference type="Gene3D" id="3.40.1800.20">
    <property type="match status" value="1"/>
</dbReference>
<accession>A0A821RY12</accession>
<keyword evidence="13" id="KW-1185">Reference proteome</keyword>
<feature type="domain" description="C2H2-type" evidence="10">
    <location>
        <begin position="168"/>
        <end position="195"/>
    </location>
</feature>
<dbReference type="InterPro" id="IPR012934">
    <property type="entry name" value="Znf_AD"/>
</dbReference>
<evidence type="ECO:0000256" key="4">
    <source>
        <dbReference type="ARBA" id="ARBA00022771"/>
    </source>
</evidence>
<dbReference type="SUPFAM" id="SSF57716">
    <property type="entry name" value="Glucocorticoid receptor-like (DNA-binding domain)"/>
    <property type="match status" value="1"/>
</dbReference>
<comment type="caution">
    <text evidence="12">The sequence shown here is derived from an EMBL/GenBank/DDBJ whole genome shotgun (WGS) entry which is preliminary data.</text>
</comment>
<feature type="binding site" evidence="8">
    <location>
        <position position="54"/>
    </location>
    <ligand>
        <name>Zn(2+)</name>
        <dbReference type="ChEBI" id="CHEBI:29105"/>
    </ligand>
</feature>
<keyword evidence="4 7" id="KW-0863">Zinc-finger</keyword>
<evidence type="ECO:0000256" key="6">
    <source>
        <dbReference type="ARBA" id="ARBA00023242"/>
    </source>
</evidence>
<dbReference type="Pfam" id="PF13912">
    <property type="entry name" value="zf-C2H2_6"/>
    <property type="match status" value="1"/>
</dbReference>
<feature type="domain" description="C2H2-type" evidence="10">
    <location>
        <begin position="140"/>
        <end position="167"/>
    </location>
</feature>
<dbReference type="GO" id="GO:0000981">
    <property type="term" value="F:DNA-binding transcription factor activity, RNA polymerase II-specific"/>
    <property type="evidence" value="ECO:0007669"/>
    <property type="project" value="TreeGrafter"/>
</dbReference>
<evidence type="ECO:0000313" key="13">
    <source>
        <dbReference type="Proteomes" id="UP000663880"/>
    </source>
</evidence>
<dbReference type="InterPro" id="IPR036236">
    <property type="entry name" value="Znf_C2H2_sf"/>
</dbReference>
<dbReference type="GO" id="GO:0008270">
    <property type="term" value="F:zinc ion binding"/>
    <property type="evidence" value="ECO:0007669"/>
    <property type="project" value="UniProtKB-UniRule"/>
</dbReference>
<dbReference type="Pfam" id="PF00096">
    <property type="entry name" value="zf-C2H2"/>
    <property type="match status" value="4"/>
</dbReference>
<feature type="compositionally biased region" description="Basic and acidic residues" evidence="9">
    <location>
        <begin position="115"/>
        <end position="129"/>
    </location>
</feature>
<evidence type="ECO:0000313" key="12">
    <source>
        <dbReference type="EMBL" id="CAF4848908.1"/>
    </source>
</evidence>
<dbReference type="GO" id="GO:0005634">
    <property type="term" value="C:nucleus"/>
    <property type="evidence" value="ECO:0007669"/>
    <property type="project" value="UniProtKB-SubCell"/>
</dbReference>
<evidence type="ECO:0000256" key="9">
    <source>
        <dbReference type="SAM" id="MobiDB-lite"/>
    </source>
</evidence>
<dbReference type="Proteomes" id="UP000663880">
    <property type="component" value="Unassembled WGS sequence"/>
</dbReference>
<organism evidence="12 13">
    <name type="scientific">Pieris macdunnoughi</name>
    <dbReference type="NCBI Taxonomy" id="345717"/>
    <lineage>
        <taxon>Eukaryota</taxon>
        <taxon>Metazoa</taxon>
        <taxon>Ecdysozoa</taxon>
        <taxon>Arthropoda</taxon>
        <taxon>Hexapoda</taxon>
        <taxon>Insecta</taxon>
        <taxon>Pterygota</taxon>
        <taxon>Neoptera</taxon>
        <taxon>Endopterygota</taxon>
        <taxon>Lepidoptera</taxon>
        <taxon>Glossata</taxon>
        <taxon>Ditrysia</taxon>
        <taxon>Papilionoidea</taxon>
        <taxon>Pieridae</taxon>
        <taxon>Pierinae</taxon>
        <taxon>Pieris</taxon>
    </lineage>
</organism>
<dbReference type="SUPFAM" id="SSF57667">
    <property type="entry name" value="beta-beta-alpha zinc fingers"/>
    <property type="match status" value="3"/>
</dbReference>
<feature type="binding site" evidence="8">
    <location>
        <position position="6"/>
    </location>
    <ligand>
        <name>Zn(2+)</name>
        <dbReference type="ChEBI" id="CHEBI:29105"/>
    </ligand>
</feature>
<dbReference type="SMART" id="SM00868">
    <property type="entry name" value="zf-AD"/>
    <property type="match status" value="1"/>
</dbReference>
<keyword evidence="2 8" id="KW-0479">Metal-binding</keyword>
<dbReference type="Gene3D" id="3.30.160.60">
    <property type="entry name" value="Classic Zinc Finger"/>
    <property type="match status" value="5"/>
</dbReference>